<evidence type="ECO:0000256" key="1">
    <source>
        <dbReference type="SAM" id="MobiDB-lite"/>
    </source>
</evidence>
<comment type="caution">
    <text evidence="3">The sequence shown here is derived from an EMBL/GenBank/DDBJ whole genome shotgun (WGS) entry which is preliminary data.</text>
</comment>
<sequence length="474" mass="54831">MPPPFPSSHRGMTANPLKPVGRYRPGKAVAEEPSSSEEEEGEEENEEEIREQERKRAEQQRRRQAPKATSFPGAKAGGITKGVRDVRIEKQDEGEGEDEEGFVTEEEEEEEEEAKVPVAARDTEVSERIGTKEESEEGEDEEEEESSEEESSSEDEAPRRVLLRPTFIKKDKRANGATEGQGTSADSITESETRRQEKADALVREQIEKDAIARSAANKAWDDDEVMANEEAEIDDTDNKDAEAEYAAWKLRELKRIKREREAIEAVEKEREEIERRRNLTAEERDREDQEFIAKQKEDRDASRGQTGFMQRYFHKGAFFRPDLEKEGLDKRNVMGARFADDVSRETLPQYMQIRDMTKLGKKGRTRYRDLRSEDTGHFGDGFSHRRRQGDPPIGITDERFLPDRGDDRPKGPTGANASVVRERRRSRSRTRSPRRDRRDDRRSPDRHGPDTSSRRKRSPSPREERDKRRRMRS</sequence>
<feature type="compositionally biased region" description="Basic and acidic residues" evidence="1">
    <location>
        <begin position="191"/>
        <end position="203"/>
    </location>
</feature>
<gene>
    <name evidence="3" type="ORF">BDW59DRAFT_29715</name>
</gene>
<organism evidence="3 4">
    <name type="scientific">Aspergillus cavernicola</name>
    <dbReference type="NCBI Taxonomy" id="176166"/>
    <lineage>
        <taxon>Eukaryota</taxon>
        <taxon>Fungi</taxon>
        <taxon>Dikarya</taxon>
        <taxon>Ascomycota</taxon>
        <taxon>Pezizomycotina</taxon>
        <taxon>Eurotiomycetes</taxon>
        <taxon>Eurotiomycetidae</taxon>
        <taxon>Eurotiales</taxon>
        <taxon>Aspergillaceae</taxon>
        <taxon>Aspergillus</taxon>
        <taxon>Aspergillus subgen. Nidulantes</taxon>
    </lineage>
</organism>
<dbReference type="Pfam" id="PF06991">
    <property type="entry name" value="MFAP1"/>
    <property type="match status" value="1"/>
</dbReference>
<evidence type="ECO:0000313" key="3">
    <source>
        <dbReference type="EMBL" id="KAL2830042.1"/>
    </source>
</evidence>
<dbReference type="EMBL" id="JBFXLS010000014">
    <property type="protein sequence ID" value="KAL2830042.1"/>
    <property type="molecule type" value="Genomic_DNA"/>
</dbReference>
<accession>A0ABR4IR36</accession>
<dbReference type="InterPro" id="IPR033194">
    <property type="entry name" value="MFAP1"/>
</dbReference>
<name>A0ABR4IR36_9EURO</name>
<dbReference type="Proteomes" id="UP001610335">
    <property type="component" value="Unassembled WGS sequence"/>
</dbReference>
<feature type="compositionally biased region" description="Basic and acidic residues" evidence="1">
    <location>
        <begin position="437"/>
        <end position="454"/>
    </location>
</feature>
<reference evidence="3 4" key="1">
    <citation type="submission" date="2024-07" db="EMBL/GenBank/DDBJ databases">
        <title>Section-level genome sequencing and comparative genomics of Aspergillus sections Usti and Cavernicolus.</title>
        <authorList>
            <consortium name="Lawrence Berkeley National Laboratory"/>
            <person name="Nybo J.L."/>
            <person name="Vesth T.C."/>
            <person name="Theobald S."/>
            <person name="Frisvad J.C."/>
            <person name="Larsen T.O."/>
            <person name="Kjaerboelling I."/>
            <person name="Rothschild-Mancinelli K."/>
            <person name="Lyhne E.K."/>
            <person name="Kogle M.E."/>
            <person name="Barry K."/>
            <person name="Clum A."/>
            <person name="Na H."/>
            <person name="Ledsgaard L."/>
            <person name="Lin J."/>
            <person name="Lipzen A."/>
            <person name="Kuo A."/>
            <person name="Riley R."/>
            <person name="Mondo S."/>
            <person name="LaButti K."/>
            <person name="Haridas S."/>
            <person name="Pangalinan J."/>
            <person name="Salamov A.A."/>
            <person name="Simmons B.A."/>
            <person name="Magnuson J.K."/>
            <person name="Chen J."/>
            <person name="Drula E."/>
            <person name="Henrissat B."/>
            <person name="Wiebenga A."/>
            <person name="Lubbers R.J."/>
            <person name="Gomes A.C."/>
            <person name="Makela M.R."/>
            <person name="Stajich J."/>
            <person name="Grigoriev I.V."/>
            <person name="Mortensen U.H."/>
            <person name="De vries R.P."/>
            <person name="Baker S.E."/>
            <person name="Andersen M.R."/>
        </authorList>
    </citation>
    <scope>NUCLEOTIDE SEQUENCE [LARGE SCALE GENOMIC DNA]</scope>
    <source>
        <strain evidence="3 4">CBS 600.67</strain>
    </source>
</reference>
<feature type="compositionally biased region" description="Acidic residues" evidence="1">
    <location>
        <begin position="134"/>
        <end position="155"/>
    </location>
</feature>
<feature type="compositionally biased region" description="Basic and acidic residues" evidence="1">
    <location>
        <begin position="121"/>
        <end position="133"/>
    </location>
</feature>
<evidence type="ECO:0000259" key="2">
    <source>
        <dbReference type="Pfam" id="PF06991"/>
    </source>
</evidence>
<proteinExistence type="predicted"/>
<keyword evidence="4" id="KW-1185">Reference proteome</keyword>
<feature type="region of interest" description="Disordered" evidence="1">
    <location>
        <begin position="267"/>
        <end position="307"/>
    </location>
</feature>
<feature type="compositionally biased region" description="Acidic residues" evidence="1">
    <location>
        <begin position="94"/>
        <end position="113"/>
    </location>
</feature>
<feature type="compositionally biased region" description="Basic and acidic residues" evidence="1">
    <location>
        <begin position="267"/>
        <end position="303"/>
    </location>
</feature>
<feature type="compositionally biased region" description="Basic and acidic residues" evidence="1">
    <location>
        <begin position="51"/>
        <end position="61"/>
    </location>
</feature>
<protein>
    <submittedName>
        <fullName evidence="3">Splicing factor, Prp19-binding domain-containing protein</fullName>
    </submittedName>
</protein>
<dbReference type="PANTHER" id="PTHR15327">
    <property type="entry name" value="MICROFIBRIL-ASSOCIATED PROTEIN"/>
    <property type="match status" value="1"/>
</dbReference>
<feature type="compositionally biased region" description="Basic and acidic residues" evidence="1">
    <location>
        <begin position="367"/>
        <end position="378"/>
    </location>
</feature>
<feature type="domain" description="Micro-fibrillar-associated protein 1 C-terminal" evidence="2">
    <location>
        <begin position="152"/>
        <end position="376"/>
    </location>
</feature>
<feature type="region of interest" description="Disordered" evidence="1">
    <location>
        <begin position="1"/>
        <end position="203"/>
    </location>
</feature>
<feature type="compositionally biased region" description="Basic and acidic residues" evidence="1">
    <location>
        <begin position="82"/>
        <end position="93"/>
    </location>
</feature>
<feature type="compositionally biased region" description="Acidic residues" evidence="1">
    <location>
        <begin position="34"/>
        <end position="50"/>
    </location>
</feature>
<feature type="compositionally biased region" description="Basic and acidic residues" evidence="1">
    <location>
        <begin position="397"/>
        <end position="411"/>
    </location>
</feature>
<feature type="compositionally biased region" description="Polar residues" evidence="1">
    <location>
        <begin position="178"/>
        <end position="190"/>
    </location>
</feature>
<evidence type="ECO:0000313" key="4">
    <source>
        <dbReference type="Proteomes" id="UP001610335"/>
    </source>
</evidence>
<dbReference type="InterPro" id="IPR009730">
    <property type="entry name" value="MFAP1_C"/>
</dbReference>
<feature type="compositionally biased region" description="Basic residues" evidence="1">
    <location>
        <begin position="423"/>
        <end position="436"/>
    </location>
</feature>
<feature type="region of interest" description="Disordered" evidence="1">
    <location>
        <begin position="357"/>
        <end position="474"/>
    </location>
</feature>